<dbReference type="Pfam" id="PF20148">
    <property type="entry name" value="DUF6531"/>
    <property type="match status" value="1"/>
</dbReference>
<accession>A0ABW3Y675</accession>
<proteinExistence type="predicted"/>
<feature type="region of interest" description="Disordered" evidence="1">
    <location>
        <begin position="239"/>
        <end position="279"/>
    </location>
</feature>
<dbReference type="RefSeq" id="WP_377566431.1">
    <property type="nucleotide sequence ID" value="NZ_JBHTMP010000002.1"/>
</dbReference>
<organism evidence="4 5">
    <name type="scientific">Micromonospora sonneratiae</name>
    <dbReference type="NCBI Taxonomy" id="1184706"/>
    <lineage>
        <taxon>Bacteria</taxon>
        <taxon>Bacillati</taxon>
        <taxon>Actinomycetota</taxon>
        <taxon>Actinomycetes</taxon>
        <taxon>Micromonosporales</taxon>
        <taxon>Micromonosporaceae</taxon>
        <taxon>Micromonospora</taxon>
    </lineage>
</organism>
<gene>
    <name evidence="4" type="ORF">ACFQ4H_02450</name>
</gene>
<feature type="domain" description="DUF6531" evidence="3">
    <location>
        <begin position="837"/>
        <end position="890"/>
    </location>
</feature>
<evidence type="ECO:0000256" key="2">
    <source>
        <dbReference type="SAM" id="SignalP"/>
    </source>
</evidence>
<comment type="caution">
    <text evidence="4">The sequence shown here is derived from an EMBL/GenBank/DDBJ whole genome shotgun (WGS) entry which is preliminary data.</text>
</comment>
<protein>
    <submittedName>
        <fullName evidence="4">DUF6531 domain-containing protein</fullName>
    </submittedName>
</protein>
<evidence type="ECO:0000313" key="4">
    <source>
        <dbReference type="EMBL" id="MFD1319944.1"/>
    </source>
</evidence>
<reference evidence="5" key="1">
    <citation type="journal article" date="2019" name="Int. J. Syst. Evol. Microbiol.">
        <title>The Global Catalogue of Microorganisms (GCM) 10K type strain sequencing project: providing services to taxonomists for standard genome sequencing and annotation.</title>
        <authorList>
            <consortium name="The Broad Institute Genomics Platform"/>
            <consortium name="The Broad Institute Genome Sequencing Center for Infectious Disease"/>
            <person name="Wu L."/>
            <person name="Ma J."/>
        </authorList>
    </citation>
    <scope>NUCLEOTIDE SEQUENCE [LARGE SCALE GENOMIC DNA]</scope>
    <source>
        <strain evidence="5">JCM 31037</strain>
    </source>
</reference>
<evidence type="ECO:0000256" key="1">
    <source>
        <dbReference type="SAM" id="MobiDB-lite"/>
    </source>
</evidence>
<keyword evidence="2" id="KW-0732">Signal</keyword>
<dbReference type="InterPro" id="IPR045351">
    <property type="entry name" value="DUF6531"/>
</dbReference>
<dbReference type="EMBL" id="JBHTMP010000002">
    <property type="protein sequence ID" value="MFD1319944.1"/>
    <property type="molecule type" value="Genomic_DNA"/>
</dbReference>
<dbReference type="Proteomes" id="UP001597260">
    <property type="component" value="Unassembled WGS sequence"/>
</dbReference>
<sequence length="1097" mass="115006">MSLSLAVLLTATLADWVPSPARAEPAPTPMVEPGGLLDRPDESAALVTARMTGKKVRILDATTEFATAVANPDGTVTFESAVEPQRARMGDGSWKDLNLSLVTAPDGVLRPAVSVADVKFSPGGDRPLVELRSAGKSMTLTWQGALPKPVVEGASATYPEVVPGVDLVARATTTGFSHVWVIKTPEAARTSAGRLNLQLGGDAQVATAGDGSLRATDAGRTLATAPAAVMWDSAQPLLWQPGDDTLTGSDRTVGRPQPDPGAQRSSATTAGDGAKVGGVQTRVNGGRLELTPDEAMLASAETVYPVYVDPSWTVTSSKWAYSNSINSNWDLGGYAWVGQNSFDSALYRSYFDFDTSAIKGKYVQSAQVTARLWHSWACEPTWTHLYRTSGITVASGARMAWSTRPLPSGVWLDSAEGNANKSGGCGANQPDMTMTWEGASLTTDVRQAANNGSSLYTVGMCACNEAGEYETTQNRWKKFYTNQTKLIVTYTSYPTVGSRVTVPSTSCVTGSNLPYVNTTTPKLQAQINDAEGSQVRAKFEWLTGGGTSLGAATVGPAAAGSWQSATVPAGVFTENGTYSWRVQGNDGVVDGPWTGYCAFIVDTTAPSTLPTVSSTDYPTNDWAGDAGTAGSFTFGANGTADIAAYEYGLNVNPPDKSVTTSSLGANATASITPSTVGPQVLYVRSRDRAGNVSAIQTYSFSVGVGVGGAVTSPKEGDITAAKAALTATGKATATSVTYQWRRADVDAWTDIPTGHVTLAAGGGPVTWPVTTTGNGEFAKINWDVEATLAAADAQSVPRDGPLQVRAVFSTGTSPAIKISFDRTLATAPAEAIGPGAVNLITGNFTLTDTDVAASSFESSLVVSRSYNTRRATDTDTANMFGPGWVSSVEVERADSPYTSLHVYGSLVQVGTREGNTIGFTARSTSSYDAEIGHESLKLVYASANDAYTLTNSDGSVVVFTRLAGTAAGAYFPTSVTVPAGQITTLSWEKVTIGNQEVIRPTRLLAAVAEGVTCVTVTRGCRAVNFTYATTTTATGTTESAWGDHVGRLQEVSFTAWDPDLTTPAVRTVTMARYTYDNTGKLRAVWDPRLDWNDSGTL</sequence>
<evidence type="ECO:0000259" key="3">
    <source>
        <dbReference type="Pfam" id="PF20148"/>
    </source>
</evidence>
<feature type="signal peptide" evidence="2">
    <location>
        <begin position="1"/>
        <end position="23"/>
    </location>
</feature>
<feature type="chain" id="PRO_5046165305" evidence="2">
    <location>
        <begin position="24"/>
        <end position="1097"/>
    </location>
</feature>
<keyword evidence="5" id="KW-1185">Reference proteome</keyword>
<name>A0ABW3Y675_9ACTN</name>
<feature type="region of interest" description="Disordered" evidence="1">
    <location>
        <begin position="19"/>
        <end position="38"/>
    </location>
</feature>
<evidence type="ECO:0000313" key="5">
    <source>
        <dbReference type="Proteomes" id="UP001597260"/>
    </source>
</evidence>